<evidence type="ECO:0000313" key="4">
    <source>
        <dbReference type="Proteomes" id="UP000027222"/>
    </source>
</evidence>
<dbReference type="STRING" id="685588.A0A067TGL2"/>
<feature type="compositionally biased region" description="Gly residues" evidence="1">
    <location>
        <begin position="44"/>
        <end position="63"/>
    </location>
</feature>
<gene>
    <name evidence="3" type="ORF">GALMADRAFT_221315</name>
</gene>
<keyword evidence="2" id="KW-0472">Membrane</keyword>
<feature type="compositionally biased region" description="Polar residues" evidence="1">
    <location>
        <begin position="155"/>
        <end position="182"/>
    </location>
</feature>
<dbReference type="Proteomes" id="UP000027222">
    <property type="component" value="Unassembled WGS sequence"/>
</dbReference>
<evidence type="ECO:0000313" key="3">
    <source>
        <dbReference type="EMBL" id="KDR81452.1"/>
    </source>
</evidence>
<dbReference type="OrthoDB" id="3070200at2759"/>
<feature type="compositionally biased region" description="Low complexity" evidence="1">
    <location>
        <begin position="122"/>
        <end position="136"/>
    </location>
</feature>
<feature type="region of interest" description="Disordered" evidence="1">
    <location>
        <begin position="1"/>
        <end position="211"/>
    </location>
</feature>
<dbReference type="HOGENOM" id="CLU_880134_0_0_1"/>
<proteinExistence type="predicted"/>
<reference evidence="4" key="1">
    <citation type="journal article" date="2014" name="Proc. Natl. Acad. Sci. U.S.A.">
        <title>Extensive sampling of basidiomycete genomes demonstrates inadequacy of the white-rot/brown-rot paradigm for wood decay fungi.</title>
        <authorList>
            <person name="Riley R."/>
            <person name="Salamov A.A."/>
            <person name="Brown D.W."/>
            <person name="Nagy L.G."/>
            <person name="Floudas D."/>
            <person name="Held B.W."/>
            <person name="Levasseur A."/>
            <person name="Lombard V."/>
            <person name="Morin E."/>
            <person name="Otillar R."/>
            <person name="Lindquist E.A."/>
            <person name="Sun H."/>
            <person name="LaButti K.M."/>
            <person name="Schmutz J."/>
            <person name="Jabbour D."/>
            <person name="Luo H."/>
            <person name="Baker S.E."/>
            <person name="Pisabarro A.G."/>
            <person name="Walton J.D."/>
            <person name="Blanchette R.A."/>
            <person name="Henrissat B."/>
            <person name="Martin F."/>
            <person name="Cullen D."/>
            <person name="Hibbett D.S."/>
            <person name="Grigoriev I.V."/>
        </authorList>
    </citation>
    <scope>NUCLEOTIDE SEQUENCE [LARGE SCALE GENOMIC DNA]</scope>
    <source>
        <strain evidence="4">CBS 339.88</strain>
    </source>
</reference>
<feature type="compositionally biased region" description="Polar residues" evidence="1">
    <location>
        <begin position="194"/>
        <end position="211"/>
    </location>
</feature>
<keyword evidence="2" id="KW-0812">Transmembrane</keyword>
<feature type="region of interest" description="Disordered" evidence="1">
    <location>
        <begin position="286"/>
        <end position="316"/>
    </location>
</feature>
<name>A0A067TGL2_GALM3</name>
<sequence>MNVHSQDLASSHRRLARDSVWAQFSRRRHDNNARGQGQDNNNNKGGGGIGGGDDGGGGRGGNDPGKSNNDNPCQFGAFCHTPPSPPHNTKPVVPPAATPHTQPAQQSHTPDQPPSTHTPVAGNPSPTTPSSGGDPTENTSAGSSTIPVSQSPSSATGSPNLNQPVGDQISDGPNSGSASASLGQHGLPFGADPTSFTSSGTGPNNSAPATLNGVTSKGTDVGAIVGGLVGTISLVLLLLIVVWFIRRRHKNRSAPSSEFLGAGRTPFSGSANFQFRRIDDSNYDAQSRINSTNTPPIPESPTLPKSFLHMREKSDH</sequence>
<feature type="compositionally biased region" description="Polar residues" evidence="1">
    <location>
        <begin position="107"/>
        <end position="118"/>
    </location>
</feature>
<feature type="transmembrane region" description="Helical" evidence="2">
    <location>
        <begin position="221"/>
        <end position="245"/>
    </location>
</feature>
<evidence type="ECO:0000256" key="1">
    <source>
        <dbReference type="SAM" id="MobiDB-lite"/>
    </source>
</evidence>
<feature type="compositionally biased region" description="Pro residues" evidence="1">
    <location>
        <begin position="82"/>
        <end position="97"/>
    </location>
</feature>
<protein>
    <submittedName>
        <fullName evidence="3">Uncharacterized protein</fullName>
    </submittedName>
</protein>
<dbReference type="AlphaFoldDB" id="A0A067TGL2"/>
<organism evidence="3 4">
    <name type="scientific">Galerina marginata (strain CBS 339.88)</name>
    <dbReference type="NCBI Taxonomy" id="685588"/>
    <lineage>
        <taxon>Eukaryota</taxon>
        <taxon>Fungi</taxon>
        <taxon>Dikarya</taxon>
        <taxon>Basidiomycota</taxon>
        <taxon>Agaricomycotina</taxon>
        <taxon>Agaricomycetes</taxon>
        <taxon>Agaricomycetidae</taxon>
        <taxon>Agaricales</taxon>
        <taxon>Agaricineae</taxon>
        <taxon>Strophariaceae</taxon>
        <taxon>Galerina</taxon>
    </lineage>
</organism>
<dbReference type="EMBL" id="KL142370">
    <property type="protein sequence ID" value="KDR81452.1"/>
    <property type="molecule type" value="Genomic_DNA"/>
</dbReference>
<keyword evidence="4" id="KW-1185">Reference proteome</keyword>
<keyword evidence="2" id="KW-1133">Transmembrane helix</keyword>
<evidence type="ECO:0000256" key="2">
    <source>
        <dbReference type="SAM" id="Phobius"/>
    </source>
</evidence>
<feature type="compositionally biased region" description="Low complexity" evidence="1">
    <location>
        <begin position="143"/>
        <end position="154"/>
    </location>
</feature>
<accession>A0A067TGL2</accession>